<comment type="caution">
    <text evidence="1">The sequence shown here is derived from an EMBL/GenBank/DDBJ whole genome shotgun (WGS) entry which is preliminary data.</text>
</comment>
<name>A0AA38LLG4_TAXCH</name>
<reference evidence="1 2" key="1">
    <citation type="journal article" date="2021" name="Nat. Plants">
        <title>The Taxus genome provides insights into paclitaxel biosynthesis.</title>
        <authorList>
            <person name="Xiong X."/>
            <person name="Gou J."/>
            <person name="Liao Q."/>
            <person name="Li Y."/>
            <person name="Zhou Q."/>
            <person name="Bi G."/>
            <person name="Li C."/>
            <person name="Du R."/>
            <person name="Wang X."/>
            <person name="Sun T."/>
            <person name="Guo L."/>
            <person name="Liang H."/>
            <person name="Lu P."/>
            <person name="Wu Y."/>
            <person name="Zhang Z."/>
            <person name="Ro D.K."/>
            <person name="Shang Y."/>
            <person name="Huang S."/>
            <person name="Yan J."/>
        </authorList>
    </citation>
    <scope>NUCLEOTIDE SEQUENCE [LARGE SCALE GENOMIC DNA]</scope>
    <source>
        <strain evidence="1">Ta-2019</strain>
    </source>
</reference>
<proteinExistence type="predicted"/>
<dbReference type="OMA" id="HNDHATI"/>
<evidence type="ECO:0000313" key="2">
    <source>
        <dbReference type="Proteomes" id="UP000824469"/>
    </source>
</evidence>
<sequence length="93" mass="10939">YPIFIHNDHATIKYLINKLVVSNRIIRWLLLLQEFDVTIVDKLGKDNVVVDFLSRMENNNEEQVVDDSFPDEHLFSISTRTPWYADIANYLVS</sequence>
<keyword evidence="2" id="KW-1185">Reference proteome</keyword>
<dbReference type="PANTHER" id="PTHR34072">
    <property type="entry name" value="ENZYMATIC POLYPROTEIN-RELATED"/>
    <property type="match status" value="1"/>
</dbReference>
<feature type="non-terminal residue" evidence="1">
    <location>
        <position position="1"/>
    </location>
</feature>
<gene>
    <name evidence="1" type="ORF">KI387_001331</name>
</gene>
<evidence type="ECO:0008006" key="3">
    <source>
        <dbReference type="Google" id="ProtNLM"/>
    </source>
</evidence>
<dbReference type="Proteomes" id="UP000824469">
    <property type="component" value="Unassembled WGS sequence"/>
</dbReference>
<feature type="non-terminal residue" evidence="1">
    <location>
        <position position="93"/>
    </location>
</feature>
<dbReference type="EMBL" id="JAHRHJ020000001">
    <property type="protein sequence ID" value="KAH9329223.1"/>
    <property type="molecule type" value="Genomic_DNA"/>
</dbReference>
<dbReference type="PANTHER" id="PTHR34072:SF44">
    <property type="entry name" value="RNA-DIRECTED DNA POLYMERASE"/>
    <property type="match status" value="1"/>
</dbReference>
<dbReference type="AlphaFoldDB" id="A0AA38LLG4"/>
<protein>
    <recommendedName>
        <fullName evidence="3">Reverse transcriptase RNase H-like domain-containing protein</fullName>
    </recommendedName>
</protein>
<evidence type="ECO:0000313" key="1">
    <source>
        <dbReference type="EMBL" id="KAH9329223.1"/>
    </source>
</evidence>
<accession>A0AA38LLG4</accession>
<organism evidence="1 2">
    <name type="scientific">Taxus chinensis</name>
    <name type="common">Chinese yew</name>
    <name type="synonym">Taxus wallichiana var. chinensis</name>
    <dbReference type="NCBI Taxonomy" id="29808"/>
    <lineage>
        <taxon>Eukaryota</taxon>
        <taxon>Viridiplantae</taxon>
        <taxon>Streptophyta</taxon>
        <taxon>Embryophyta</taxon>
        <taxon>Tracheophyta</taxon>
        <taxon>Spermatophyta</taxon>
        <taxon>Pinopsida</taxon>
        <taxon>Pinidae</taxon>
        <taxon>Conifers II</taxon>
        <taxon>Cupressales</taxon>
        <taxon>Taxaceae</taxon>
        <taxon>Taxus</taxon>
    </lineage>
</organism>